<proteinExistence type="predicted"/>
<keyword evidence="4" id="KW-0378">Hydrolase</keyword>
<organism evidence="6 7">
    <name type="scientific">Candidatus Zambryskibacteria bacterium RIFCSPLOWO2_01_FULL_39_39</name>
    <dbReference type="NCBI Taxonomy" id="1802758"/>
    <lineage>
        <taxon>Bacteria</taxon>
        <taxon>Candidatus Zambryskiibacteriota</taxon>
    </lineage>
</organism>
<dbReference type="GO" id="GO:0004526">
    <property type="term" value="F:ribonuclease P activity"/>
    <property type="evidence" value="ECO:0007669"/>
    <property type="project" value="InterPro"/>
</dbReference>
<evidence type="ECO:0000256" key="1">
    <source>
        <dbReference type="ARBA" id="ARBA00022694"/>
    </source>
</evidence>
<comment type="caution">
    <text evidence="6">The sequence shown here is derived from an EMBL/GenBank/DDBJ whole genome shotgun (WGS) entry which is preliminary data.</text>
</comment>
<name>A0A1G2TWC4_9BACT</name>
<dbReference type="GO" id="GO:0008033">
    <property type="term" value="P:tRNA processing"/>
    <property type="evidence" value="ECO:0007669"/>
    <property type="project" value="UniProtKB-KW"/>
</dbReference>
<evidence type="ECO:0000313" key="6">
    <source>
        <dbReference type="EMBL" id="OHB01628.1"/>
    </source>
</evidence>
<dbReference type="GO" id="GO:0000049">
    <property type="term" value="F:tRNA binding"/>
    <property type="evidence" value="ECO:0007669"/>
    <property type="project" value="InterPro"/>
</dbReference>
<dbReference type="EMBL" id="MHWB01000011">
    <property type="protein sequence ID" value="OHB01628.1"/>
    <property type="molecule type" value="Genomic_DNA"/>
</dbReference>
<dbReference type="SUPFAM" id="SSF54211">
    <property type="entry name" value="Ribosomal protein S5 domain 2-like"/>
    <property type="match status" value="1"/>
</dbReference>
<dbReference type="InterPro" id="IPR000100">
    <property type="entry name" value="RNase_P"/>
</dbReference>
<evidence type="ECO:0000256" key="4">
    <source>
        <dbReference type="ARBA" id="ARBA00022801"/>
    </source>
</evidence>
<dbReference type="InterPro" id="IPR014721">
    <property type="entry name" value="Ribsml_uS5_D2-typ_fold_subgr"/>
</dbReference>
<dbReference type="STRING" id="1802758.A3A96_03100"/>
<keyword evidence="1" id="KW-0819">tRNA processing</keyword>
<gene>
    <name evidence="6" type="ORF">A3A96_03100</name>
</gene>
<evidence type="ECO:0000256" key="2">
    <source>
        <dbReference type="ARBA" id="ARBA00022722"/>
    </source>
</evidence>
<keyword evidence="5" id="KW-0694">RNA-binding</keyword>
<keyword evidence="2" id="KW-0540">Nuclease</keyword>
<accession>A0A1G2TWC4</accession>
<reference evidence="6 7" key="1">
    <citation type="journal article" date="2016" name="Nat. Commun.">
        <title>Thousands of microbial genomes shed light on interconnected biogeochemical processes in an aquifer system.</title>
        <authorList>
            <person name="Anantharaman K."/>
            <person name="Brown C.T."/>
            <person name="Hug L.A."/>
            <person name="Sharon I."/>
            <person name="Castelle C.J."/>
            <person name="Probst A.J."/>
            <person name="Thomas B.C."/>
            <person name="Singh A."/>
            <person name="Wilkins M.J."/>
            <person name="Karaoz U."/>
            <person name="Brodie E.L."/>
            <person name="Williams K.H."/>
            <person name="Hubbard S.S."/>
            <person name="Banfield J.F."/>
        </authorList>
    </citation>
    <scope>NUCLEOTIDE SEQUENCE [LARGE SCALE GENOMIC DNA]</scope>
</reference>
<sequence length="97" mass="11073">MFPLLSSGAKVFGNSLFLLRFVLKGDSQSRFCFSVSKKISKSAVVRNRLRRAGYRLLKKYISKIKPNTLAVFSFKMIPKDDEEIIKNLESILNDSLL</sequence>
<evidence type="ECO:0000256" key="3">
    <source>
        <dbReference type="ARBA" id="ARBA00022759"/>
    </source>
</evidence>
<dbReference type="InterPro" id="IPR020568">
    <property type="entry name" value="Ribosomal_Su5_D2-typ_SF"/>
</dbReference>
<evidence type="ECO:0000256" key="5">
    <source>
        <dbReference type="ARBA" id="ARBA00022884"/>
    </source>
</evidence>
<evidence type="ECO:0000313" key="7">
    <source>
        <dbReference type="Proteomes" id="UP000177707"/>
    </source>
</evidence>
<dbReference type="AlphaFoldDB" id="A0A1G2TWC4"/>
<dbReference type="Proteomes" id="UP000177707">
    <property type="component" value="Unassembled WGS sequence"/>
</dbReference>
<keyword evidence="3" id="KW-0255">Endonuclease</keyword>
<dbReference type="Gene3D" id="3.30.230.10">
    <property type="match status" value="1"/>
</dbReference>
<dbReference type="Pfam" id="PF00825">
    <property type="entry name" value="Ribonuclease_P"/>
    <property type="match status" value="1"/>
</dbReference>
<protein>
    <submittedName>
        <fullName evidence="6">Uncharacterized protein</fullName>
    </submittedName>
</protein>